<reference evidence="4" key="1">
    <citation type="submission" date="2022-06" db="EMBL/GenBank/DDBJ databases">
        <title>Isolation of gut microbiota from human fecal samples.</title>
        <authorList>
            <person name="Pamer E.G."/>
            <person name="Barat B."/>
            <person name="Waligurski E."/>
            <person name="Medina S."/>
            <person name="Paddock L."/>
            <person name="Mostad J."/>
        </authorList>
    </citation>
    <scope>NUCLEOTIDE SEQUENCE</scope>
    <source>
        <strain evidence="4">DFI.7.96</strain>
    </source>
</reference>
<dbReference type="NCBIfam" id="TIGR04226">
    <property type="entry name" value="RrgB_K2N_iso_D2"/>
    <property type="match status" value="2"/>
</dbReference>
<evidence type="ECO:0000313" key="5">
    <source>
        <dbReference type="Proteomes" id="UP001205063"/>
    </source>
</evidence>
<feature type="domain" description="DUF11" evidence="3">
    <location>
        <begin position="1428"/>
        <end position="1546"/>
    </location>
</feature>
<feature type="signal peptide" evidence="2">
    <location>
        <begin position="1"/>
        <end position="19"/>
    </location>
</feature>
<feature type="region of interest" description="Disordered" evidence="1">
    <location>
        <begin position="1682"/>
        <end position="1744"/>
    </location>
</feature>
<organism evidence="4 5">
    <name type="scientific">Bittarella massiliensis</name>
    <name type="common">ex Durand et al. 2017</name>
    <dbReference type="NCBI Taxonomy" id="1720313"/>
    <lineage>
        <taxon>Bacteria</taxon>
        <taxon>Bacillati</taxon>
        <taxon>Bacillota</taxon>
        <taxon>Clostridia</taxon>
        <taxon>Eubacteriales</taxon>
        <taxon>Oscillospiraceae</taxon>
        <taxon>Bittarella (ex Durand et al. 2017)</taxon>
    </lineage>
</organism>
<dbReference type="Gene3D" id="2.60.40.740">
    <property type="match status" value="2"/>
</dbReference>
<accession>A0AAW5KB01</accession>
<dbReference type="InterPro" id="IPR047589">
    <property type="entry name" value="DUF11_rpt"/>
</dbReference>
<evidence type="ECO:0000256" key="1">
    <source>
        <dbReference type="SAM" id="MobiDB-lite"/>
    </source>
</evidence>
<dbReference type="EMBL" id="JANGAB010000002">
    <property type="protein sequence ID" value="MCQ4949182.1"/>
    <property type="molecule type" value="Genomic_DNA"/>
</dbReference>
<evidence type="ECO:0000313" key="4">
    <source>
        <dbReference type="EMBL" id="MCQ4949182.1"/>
    </source>
</evidence>
<dbReference type="InterPro" id="IPR026466">
    <property type="entry name" value="Fim_isopep_form_D2_dom"/>
</dbReference>
<comment type="caution">
    <text evidence="4">The sequence shown here is derived from an EMBL/GenBank/DDBJ whole genome shotgun (WGS) entry which is preliminary data.</text>
</comment>
<dbReference type="Pfam" id="PF01345">
    <property type="entry name" value="DUF11"/>
    <property type="match status" value="1"/>
</dbReference>
<evidence type="ECO:0000256" key="2">
    <source>
        <dbReference type="SAM" id="SignalP"/>
    </source>
</evidence>
<proteinExistence type="predicted"/>
<dbReference type="Proteomes" id="UP001205063">
    <property type="component" value="Unassembled WGS sequence"/>
</dbReference>
<dbReference type="RefSeq" id="WP_256135920.1">
    <property type="nucleotide sequence ID" value="NZ_JANGAB010000002.1"/>
</dbReference>
<evidence type="ECO:0000259" key="3">
    <source>
        <dbReference type="Pfam" id="PF01345"/>
    </source>
</evidence>
<protein>
    <submittedName>
        <fullName evidence="4">Isopeptide-forming domain-containing fimbrial protein</fullName>
    </submittedName>
</protein>
<name>A0AAW5KB01_9FIRM</name>
<gene>
    <name evidence="4" type="ORF">NE646_05820</name>
</gene>
<sequence length="1774" mass="188515">MALLLATAIFAGNLLTGFAQEGPATETGAYTGASAGVEAPPSDPAAEELAALEEEIAALPAPDQLTSDSERQVYDRLMALVERLEALPEAQRDKLSQPAQQKLDELCDHFAAQTEPLAVNGVIGTPNSATYVQNAMDDVTLVGPYQFNIAGNSNTQGKYNNANNFAVSLHGDTAGENAAGYALPNAVGGKLAANNKNSSTAVLEKRGENTKVVKAYLLVCATQTSDSINSKASFLSQYGMCLKGPKGTINRYYPSKVYCDNGNTRTSCYFDVTDFVKTQGYGTYAGINIPYTNMTAGTWGTGTDLFGAWKLIVVEEDPALPLRMMKLKLGGESVVNGATTTVTIQGNGLVIKGGGKVKPSGELLVSMDGYDIGDSSQTLRYYTDKDGTQKKISQPPLRGADYFFSAQISKLGKALTTNPGPAYAYALNSQSYLSVAQVNGGSPFTLYNTDFSTMKINDSQNAGGMNLQGGEKTVSMLANTSSAPTLLSALGLAVDIVVPEFTTDLTVTNLTQHYATSDAGYDPHSDYAQPGDRLRASVVCGNTSTSSKNIGIKNAVLTVEVPAFMDVDASTISAYYVTPTGGKTALTGSVSGNKVVFKNSAGTSVVSGGQFEVSFEGTARGSRTYTAYANKAWIEGTFVDDSGNHYPSFLIDNMGIAYAETASDILRFPVSFTKDGEGTVGGAGRYPYDGSAQLTWQPAADHYTRLLLIDGQVRDDLVLGGGHSLPIDSRAHEAFAAFTVGERPVKDNYLVATAGDSHVTLTPSSIVEAGADHTVSWSAEAGYSVSEVLVDGYAYPVSDSGSIAFKGVAADHTVEVRTVSQYAYVQTIVRGPGEITPSVSVRKGEDYTVRWNATGSGILSQITVNGITVYDEHTSADAPPVERLFADIQQNQIVEVIYREPDAVPLDQLLLNTQILGGPGSITPSKVVNPSDSATVEWTPGSGHTVQKVLCYRGPIVTQLPVSDNRVTLTNITEDCMVQVFLQRDDAPAADELYRIETALTGGPGSITHSQLDIQRGEERTITWSANPGYRVTAVVVDGETRDDLLRAGSFTFADIDRDHYLFVQVKAEGTPTEDEAFYRVDTASVGGGSVSASARVEPGADHTVTWRAADGESVLRVTVDGIERPDLVAAGQVSFTDIAQNHRVSVVFTQGAVEPPAPEDSLWVRTDLYGGPGTITGSSAVESGDSYSVAWTAAAGYRVKTVLVDGRAMDALLDQGGYTFADIAEDHHIVVILEAQPADEEKDRTLFTIYTEIVGEGEITPTATLSRGADHQVNWSAAAGWVVDRVYVDGVEQTDAVAQSGQMDFTTIAGDHRVKVVLRRDGEAAPDPVDSLYRVETAITGGIGTITPTTHYAAGADAQVEWVVDARYTVARVYVDGQLRGDLSGRDKVAFLQLEGNHRVEVVLIPLRPAEREIVKAAANLTHPDGPNTVGDRVQYTLTARNKTAHSQWDNVVLSDRLPASLTIDLGSVALVGPDGTPCPDADQRVAFDEATNTLTVQAGTLLAEQTFTVTFVATVNEKAVSPTGGVSIRNMALVQGTDADGEPVEDVWSEGVTPGDEETVLPLAPDPYIEKTAQRLTGEGEVLYVGDAVGYRIAVGNRKAGSLWADVRVRDRLPAGLTPDLDTFCVVGPDGVRRAPADYSYDEKAHTLTVCLGDLYGGEEYVVEFEAALNEKALTEGIGNTATAVGYPPDDRPEEPPAAGDRWPEGGGAIGVDTPDPVYPDGYTENSEVARRDSGEDTANTGDERRWGALLLCLGALGGVVALQWRRERTRG</sequence>
<keyword evidence="2" id="KW-0732">Signal</keyword>
<feature type="chain" id="PRO_5043924595" evidence="2">
    <location>
        <begin position="20"/>
        <end position="1774"/>
    </location>
</feature>
<dbReference type="InterPro" id="IPR001434">
    <property type="entry name" value="OmcB-like_DUF11"/>
</dbReference>
<dbReference type="NCBIfam" id="TIGR01451">
    <property type="entry name" value="B_ant_repeat"/>
    <property type="match status" value="1"/>
</dbReference>